<feature type="coiled-coil region" evidence="1">
    <location>
        <begin position="275"/>
        <end position="308"/>
    </location>
</feature>
<dbReference type="EMBL" id="KI546135">
    <property type="protein sequence ID" value="EST43533.1"/>
    <property type="molecule type" value="Genomic_DNA"/>
</dbReference>
<keyword evidence="4" id="KW-1185">Reference proteome</keyword>
<sequence length="381" mass="45385">MQNFSQRVVSCINAQLHFLKLRGQIVALYHVTPELITSIAENYFDSSIKRICDFLNDRLTAEMNLPKYTRREDKLLSHLSDEEYKRGDLFTVISVAEIVYSLQRKNSMPAFPVMSPEICEILKRKHDLNSAHGNFLRKQMGQQGGCDVAKSCVETHRLSDSPDRQVTDDKLVEFKKEMFEHFLLPIIQQYYMHYQTDQQIKYTIFRLQQKLNHLIDQSIHNRKQEFAEYKRQLEFSIKQQFNYALKIEKRNLRDEAKWRDDERENRRKEASKLAAGVQTRRLNEINEKNEKEEERRQLLNNLREEEIKYCNYRRKESEEEVFKHISNISANYAVGKINVKNMSKVLKYTEKDVVERLRLYQGAEQIYSEGGKDRMARSSYQ</sequence>
<dbReference type="AlphaFoldDB" id="V6LGU9"/>
<evidence type="ECO:0000256" key="1">
    <source>
        <dbReference type="SAM" id="Coils"/>
    </source>
</evidence>
<protein>
    <submittedName>
        <fullName evidence="2">Uncharacterized protein</fullName>
    </submittedName>
</protein>
<keyword evidence="1" id="KW-0175">Coiled coil</keyword>
<evidence type="ECO:0000313" key="4">
    <source>
        <dbReference type="Proteomes" id="UP000018208"/>
    </source>
</evidence>
<accession>V6LGU9</accession>
<evidence type="ECO:0000313" key="3">
    <source>
        <dbReference type="EMBL" id="KAH0577501.1"/>
    </source>
</evidence>
<organism evidence="2">
    <name type="scientific">Spironucleus salmonicida</name>
    <dbReference type="NCBI Taxonomy" id="348837"/>
    <lineage>
        <taxon>Eukaryota</taxon>
        <taxon>Metamonada</taxon>
        <taxon>Diplomonadida</taxon>
        <taxon>Hexamitidae</taxon>
        <taxon>Hexamitinae</taxon>
        <taxon>Spironucleus</taxon>
    </lineage>
</organism>
<name>V6LGU9_9EUKA</name>
<dbReference type="VEuPathDB" id="GiardiaDB:SS50377_20855"/>
<reference evidence="3" key="2">
    <citation type="submission" date="2020-12" db="EMBL/GenBank/DDBJ databases">
        <title>New Spironucleus salmonicida genome in near-complete chromosomes.</title>
        <authorList>
            <person name="Xu F."/>
            <person name="Kurt Z."/>
            <person name="Jimenez-Gonzalez A."/>
            <person name="Astvaldsson A."/>
            <person name="Andersson J.O."/>
            <person name="Svard S.G."/>
        </authorList>
    </citation>
    <scope>NUCLEOTIDE SEQUENCE</scope>
    <source>
        <strain evidence="3">ATCC 50377</strain>
    </source>
</reference>
<gene>
    <name evidence="2" type="ORF">SS50377_16568</name>
    <name evidence="3" type="ORF">SS50377_20855</name>
</gene>
<evidence type="ECO:0000313" key="2">
    <source>
        <dbReference type="EMBL" id="EST43533.1"/>
    </source>
</evidence>
<proteinExistence type="predicted"/>
<dbReference type="EMBL" id="AUWU02000001">
    <property type="protein sequence ID" value="KAH0577501.1"/>
    <property type="molecule type" value="Genomic_DNA"/>
</dbReference>
<dbReference type="Proteomes" id="UP000018208">
    <property type="component" value="Unassembled WGS sequence"/>
</dbReference>
<reference evidence="2 3" key="1">
    <citation type="journal article" date="2014" name="PLoS Genet.">
        <title>The Genome of Spironucleus salmonicida Highlights a Fish Pathogen Adapted to Fluctuating Environments.</title>
        <authorList>
            <person name="Xu F."/>
            <person name="Jerlstrom-Hultqvist J."/>
            <person name="Einarsson E."/>
            <person name="Astvaldsson A."/>
            <person name="Svard S.G."/>
            <person name="Andersson J.O."/>
        </authorList>
    </citation>
    <scope>NUCLEOTIDE SEQUENCE</scope>
    <source>
        <strain evidence="3">ATCC 50377</strain>
    </source>
</reference>